<feature type="domain" description="Metallo-beta-lactamase" evidence="7">
    <location>
        <begin position="515"/>
        <end position="675"/>
    </location>
</feature>
<dbReference type="GO" id="GO:0030420">
    <property type="term" value="P:establishment of competence for transformation"/>
    <property type="evidence" value="ECO:0007669"/>
    <property type="project" value="InterPro"/>
</dbReference>
<evidence type="ECO:0000256" key="3">
    <source>
        <dbReference type="ARBA" id="ARBA00022692"/>
    </source>
</evidence>
<dbReference type="PANTHER" id="PTHR30619">
    <property type="entry name" value="DNA INTERNALIZATION/COMPETENCE PROTEIN COMEC/REC2"/>
    <property type="match status" value="1"/>
</dbReference>
<dbReference type="PANTHER" id="PTHR30619:SF1">
    <property type="entry name" value="RECOMBINATION PROTEIN 2"/>
    <property type="match status" value="1"/>
</dbReference>
<keyword evidence="2" id="KW-1003">Cell membrane</keyword>
<dbReference type="InterPro" id="IPR036866">
    <property type="entry name" value="RibonucZ/Hydroxyglut_hydro"/>
</dbReference>
<dbReference type="Pfam" id="PF00753">
    <property type="entry name" value="Lactamase_B"/>
    <property type="match status" value="1"/>
</dbReference>
<evidence type="ECO:0000256" key="4">
    <source>
        <dbReference type="ARBA" id="ARBA00022989"/>
    </source>
</evidence>
<dbReference type="SUPFAM" id="SSF56281">
    <property type="entry name" value="Metallo-hydrolase/oxidoreductase"/>
    <property type="match status" value="1"/>
</dbReference>
<name>A0A3P1SUF7_9GAMM</name>
<dbReference type="SMART" id="SM00849">
    <property type="entry name" value="Lactamase_B"/>
    <property type="match status" value="1"/>
</dbReference>
<dbReference type="Gene3D" id="3.60.15.10">
    <property type="entry name" value="Ribonuclease Z/Hydroxyacylglutathione hydrolase-like"/>
    <property type="match status" value="1"/>
</dbReference>
<feature type="transmembrane region" description="Helical" evidence="6">
    <location>
        <begin position="276"/>
        <end position="297"/>
    </location>
</feature>
<organism evidence="8 9">
    <name type="scientific">Amphritea balenae</name>
    <dbReference type="NCBI Taxonomy" id="452629"/>
    <lineage>
        <taxon>Bacteria</taxon>
        <taxon>Pseudomonadati</taxon>
        <taxon>Pseudomonadota</taxon>
        <taxon>Gammaproteobacteria</taxon>
        <taxon>Oceanospirillales</taxon>
        <taxon>Oceanospirillaceae</taxon>
        <taxon>Amphritea</taxon>
    </lineage>
</organism>
<evidence type="ECO:0000259" key="7">
    <source>
        <dbReference type="SMART" id="SM00849"/>
    </source>
</evidence>
<dbReference type="NCBIfam" id="TIGR00360">
    <property type="entry name" value="ComEC_N-term"/>
    <property type="match status" value="1"/>
</dbReference>
<dbReference type="OrthoDB" id="9761531at2"/>
<sequence length="757" mass="82707">MIGISVGVVLVACMSSLLPGVWLVVLMLLVLLLFQAIFLIKNNFSGLLWQILGLLVGLIYASCWGYYQLAQQLPTNPQRHDVTLTGIVTEVKLDSDLLSRFVLRVERVEDAGSSVSITKAELAWYQPTSVLVPGDRWRFSVRLKPVRGFSNPGGDDYKARQLSRGIGAKGYVRGDAVLISTATAEPIARLRYQFSDWLSRLPVSSRTLATIKALLLGDKSGLTDDDWDLLRSTGTVHLVVISGMHIGIVCLLGYCLGFVLQWLISKVCCGLTDIRAIRVVLALSMALLYALLAGFTIPTQRALIMAGALLLPALLHIQLALGQRFLLALALVLLFQPLSIYQPGFWLSFGAVLVLLIALQPGTGAVRNLINAQWVVFVGLMPLLLFWVGAASVIAPLINLLAIPYLTFIMLPGTLIGAAVSAIEPGSGAIMLNSLCDLFWSSLEYSHSLAGDLEIELLPTRLPVIIAFCGALLLVLPISVDFRVFGLFLFLPLLFMASERPDKGQFNVTVIDVGQGLSVLIETETKVLLYDTGAGYRTGGSVAPYTVLPLLRHKSINHLDKLVISHADSDHAGGYPAIRHRIAIADIDTGSLVWGKKYKADACASGDFWRWDGVEFKYIQPATPWKDDENNRSCVLLVKNDRCSLIIPGDSDSGVESQVLLQYPRIEATWLVAGHHGSRFSTSVEWLQALKPESVIFSAGAGNRYGHPAHQVKSRLTGLSLSWLITFESGALILASTKNGCLTREYRAMKKRYWTAG</sequence>
<dbReference type="AlphaFoldDB" id="A0A3P1SUF7"/>
<feature type="transmembrane region" description="Helical" evidence="6">
    <location>
        <begin position="405"/>
        <end position="423"/>
    </location>
</feature>
<dbReference type="InterPro" id="IPR025405">
    <property type="entry name" value="DUF4131"/>
</dbReference>
<dbReference type="Pfam" id="PF03772">
    <property type="entry name" value="Competence"/>
    <property type="match status" value="1"/>
</dbReference>
<dbReference type="Pfam" id="PF13567">
    <property type="entry name" value="DUF4131"/>
    <property type="match status" value="1"/>
</dbReference>
<dbReference type="RefSeq" id="WP_124925250.1">
    <property type="nucleotide sequence ID" value="NZ_BMOH01000003.1"/>
</dbReference>
<gene>
    <name evidence="8" type="ORF">EHS89_06175</name>
</gene>
<evidence type="ECO:0000313" key="8">
    <source>
        <dbReference type="EMBL" id="RRD00668.1"/>
    </source>
</evidence>
<feature type="transmembrane region" description="Helical" evidence="6">
    <location>
        <begin position="345"/>
        <end position="362"/>
    </location>
</feature>
<keyword evidence="4 6" id="KW-1133">Transmembrane helix</keyword>
<feature type="transmembrane region" description="Helical" evidence="6">
    <location>
        <begin position="303"/>
        <end position="333"/>
    </location>
</feature>
<comment type="caution">
    <text evidence="8">The sequence shown here is derived from an EMBL/GenBank/DDBJ whole genome shotgun (WGS) entry which is preliminary data.</text>
</comment>
<proteinExistence type="predicted"/>
<evidence type="ECO:0000256" key="2">
    <source>
        <dbReference type="ARBA" id="ARBA00022475"/>
    </source>
</evidence>
<evidence type="ECO:0000313" key="9">
    <source>
        <dbReference type="Proteomes" id="UP000267535"/>
    </source>
</evidence>
<dbReference type="InterPro" id="IPR001279">
    <property type="entry name" value="Metallo-B-lactamas"/>
</dbReference>
<feature type="transmembrane region" description="Helical" evidence="6">
    <location>
        <begin position="462"/>
        <end position="495"/>
    </location>
</feature>
<dbReference type="InterPro" id="IPR004797">
    <property type="entry name" value="Competence_ComEC/Rec2"/>
</dbReference>
<reference evidence="8 9" key="1">
    <citation type="submission" date="2018-11" db="EMBL/GenBank/DDBJ databases">
        <title>The draft genome sequence of Amphritea balenae JAMM 1525T.</title>
        <authorList>
            <person name="Fang Z."/>
            <person name="Zhang Y."/>
            <person name="Han X."/>
        </authorList>
    </citation>
    <scope>NUCLEOTIDE SEQUENCE [LARGE SCALE GENOMIC DNA]</scope>
    <source>
        <strain evidence="8 9">JAMM 1525</strain>
    </source>
</reference>
<keyword evidence="9" id="KW-1185">Reference proteome</keyword>
<evidence type="ECO:0000256" key="1">
    <source>
        <dbReference type="ARBA" id="ARBA00004651"/>
    </source>
</evidence>
<dbReference type="Proteomes" id="UP000267535">
    <property type="component" value="Unassembled WGS sequence"/>
</dbReference>
<dbReference type="InterPro" id="IPR035681">
    <property type="entry name" value="ComA-like_MBL"/>
</dbReference>
<evidence type="ECO:0000256" key="6">
    <source>
        <dbReference type="SAM" id="Phobius"/>
    </source>
</evidence>
<dbReference type="CDD" id="cd07731">
    <property type="entry name" value="ComA-like_MBL-fold"/>
    <property type="match status" value="1"/>
</dbReference>
<evidence type="ECO:0000256" key="5">
    <source>
        <dbReference type="ARBA" id="ARBA00023136"/>
    </source>
</evidence>
<accession>A0A3P1SUF7</accession>
<keyword evidence="3 6" id="KW-0812">Transmembrane</keyword>
<comment type="subcellular location">
    <subcellularLocation>
        <location evidence="1">Cell membrane</location>
        <topology evidence="1">Multi-pass membrane protein</topology>
    </subcellularLocation>
</comment>
<dbReference type="GO" id="GO:0005886">
    <property type="term" value="C:plasma membrane"/>
    <property type="evidence" value="ECO:0007669"/>
    <property type="project" value="UniProtKB-SubCell"/>
</dbReference>
<dbReference type="InterPro" id="IPR052159">
    <property type="entry name" value="Competence_DNA_uptake"/>
</dbReference>
<dbReference type="EMBL" id="RQXV01000002">
    <property type="protein sequence ID" value="RRD00668.1"/>
    <property type="molecule type" value="Genomic_DNA"/>
</dbReference>
<keyword evidence="5 6" id="KW-0472">Membrane</keyword>
<feature type="transmembrane region" description="Helical" evidence="6">
    <location>
        <begin position="20"/>
        <end position="40"/>
    </location>
</feature>
<feature type="transmembrane region" description="Helical" evidence="6">
    <location>
        <begin position="47"/>
        <end position="67"/>
    </location>
</feature>
<dbReference type="NCBIfam" id="TIGR00361">
    <property type="entry name" value="ComEC_Rec2"/>
    <property type="match status" value="1"/>
</dbReference>
<protein>
    <submittedName>
        <fullName evidence="8">DNA internalization-related competence protein ComEC/Rec2</fullName>
    </submittedName>
</protein>
<feature type="transmembrane region" description="Helical" evidence="6">
    <location>
        <begin position="374"/>
        <end position="398"/>
    </location>
</feature>
<feature type="transmembrane region" description="Helical" evidence="6">
    <location>
        <begin position="238"/>
        <end position="264"/>
    </location>
</feature>
<dbReference type="InterPro" id="IPR004477">
    <property type="entry name" value="ComEC_N"/>
</dbReference>